<comment type="caution">
    <text evidence="1">The sequence shown here is derived from an EMBL/GenBank/DDBJ whole genome shotgun (WGS) entry which is preliminary data.</text>
</comment>
<evidence type="ECO:0000313" key="1">
    <source>
        <dbReference type="EMBL" id="KRY88516.1"/>
    </source>
</evidence>
<reference evidence="1 2" key="1">
    <citation type="submission" date="2015-01" db="EMBL/GenBank/DDBJ databases">
        <title>Evolution of Trichinella species and genotypes.</title>
        <authorList>
            <person name="Korhonen P.K."/>
            <person name="Edoardo P."/>
            <person name="Giuseppe L.R."/>
            <person name="Gasser R.B."/>
        </authorList>
    </citation>
    <scope>NUCLEOTIDE SEQUENCE [LARGE SCALE GENOMIC DNA]</scope>
    <source>
        <strain evidence="1">ISS470</strain>
    </source>
</reference>
<name>A0A0V1FR57_TRIPS</name>
<organism evidence="1 2">
    <name type="scientific">Trichinella pseudospiralis</name>
    <name type="common">Parasitic roundworm</name>
    <dbReference type="NCBI Taxonomy" id="6337"/>
    <lineage>
        <taxon>Eukaryota</taxon>
        <taxon>Metazoa</taxon>
        <taxon>Ecdysozoa</taxon>
        <taxon>Nematoda</taxon>
        <taxon>Enoplea</taxon>
        <taxon>Dorylaimia</taxon>
        <taxon>Trichinellida</taxon>
        <taxon>Trichinellidae</taxon>
        <taxon>Trichinella</taxon>
    </lineage>
</organism>
<dbReference type="Proteomes" id="UP000054995">
    <property type="component" value="Unassembled WGS sequence"/>
</dbReference>
<evidence type="ECO:0000313" key="2">
    <source>
        <dbReference type="Proteomes" id="UP000054995"/>
    </source>
</evidence>
<proteinExistence type="predicted"/>
<keyword evidence="2" id="KW-1185">Reference proteome</keyword>
<protein>
    <submittedName>
        <fullName evidence="1">Uncharacterized protein</fullName>
    </submittedName>
</protein>
<dbReference type="AlphaFoldDB" id="A0A0V1FR57"/>
<dbReference type="EMBL" id="JYDT01000041">
    <property type="protein sequence ID" value="KRY88516.1"/>
    <property type="molecule type" value="Genomic_DNA"/>
</dbReference>
<gene>
    <name evidence="1" type="ORF">T4D_16367</name>
</gene>
<sequence>MKAAMQTRKFAYARIVKKFAYDFAHTPQIASIIAEKRSPEIERKHYPLLRCTYQKEDLIDDKPMLTEPCIIILQSYNSCRKF</sequence>
<accession>A0A0V1FR57</accession>